<accession>A0A9D4PCA9</accession>
<dbReference type="Proteomes" id="UP000821837">
    <property type="component" value="Unassembled WGS sequence"/>
</dbReference>
<dbReference type="PANTHER" id="PTHR33198">
    <property type="entry name" value="ANK_REP_REGION DOMAIN-CONTAINING PROTEIN-RELATED"/>
    <property type="match status" value="1"/>
</dbReference>
<dbReference type="EMBL" id="JABSTV010001255">
    <property type="protein sequence ID" value="KAH7935678.1"/>
    <property type="molecule type" value="Genomic_DNA"/>
</dbReference>
<dbReference type="AlphaFoldDB" id="A0A9D4PCA9"/>
<dbReference type="PANTHER" id="PTHR33198:SF19">
    <property type="entry name" value="CCHC-TYPE DOMAIN-CONTAINING PROTEIN"/>
    <property type="match status" value="1"/>
</dbReference>
<dbReference type="VEuPathDB" id="VectorBase:RSAN_037960"/>
<reference evidence="1" key="1">
    <citation type="journal article" date="2020" name="Cell">
        <title>Large-Scale Comparative Analyses of Tick Genomes Elucidate Their Genetic Diversity and Vector Capacities.</title>
        <authorList>
            <consortium name="Tick Genome and Microbiome Consortium (TIGMIC)"/>
            <person name="Jia N."/>
            <person name="Wang J."/>
            <person name="Shi W."/>
            <person name="Du L."/>
            <person name="Sun Y."/>
            <person name="Zhan W."/>
            <person name="Jiang J.F."/>
            <person name="Wang Q."/>
            <person name="Zhang B."/>
            <person name="Ji P."/>
            <person name="Bell-Sakyi L."/>
            <person name="Cui X.M."/>
            <person name="Yuan T.T."/>
            <person name="Jiang B.G."/>
            <person name="Yang W.F."/>
            <person name="Lam T.T."/>
            <person name="Chang Q.C."/>
            <person name="Ding S.J."/>
            <person name="Wang X.J."/>
            <person name="Zhu J.G."/>
            <person name="Ruan X.D."/>
            <person name="Zhao L."/>
            <person name="Wei J.T."/>
            <person name="Ye R.Z."/>
            <person name="Que T.C."/>
            <person name="Du C.H."/>
            <person name="Zhou Y.H."/>
            <person name="Cheng J.X."/>
            <person name="Dai P.F."/>
            <person name="Guo W.B."/>
            <person name="Han X.H."/>
            <person name="Huang E.J."/>
            <person name="Li L.F."/>
            <person name="Wei W."/>
            <person name="Gao Y.C."/>
            <person name="Liu J.Z."/>
            <person name="Shao H.Z."/>
            <person name="Wang X."/>
            <person name="Wang C.C."/>
            <person name="Yang T.C."/>
            <person name="Huo Q.B."/>
            <person name="Li W."/>
            <person name="Chen H.Y."/>
            <person name="Chen S.E."/>
            <person name="Zhou L.G."/>
            <person name="Ni X.B."/>
            <person name="Tian J.H."/>
            <person name="Sheng Y."/>
            <person name="Liu T."/>
            <person name="Pan Y.S."/>
            <person name="Xia L.Y."/>
            <person name="Li J."/>
            <person name="Zhao F."/>
            <person name="Cao W.C."/>
        </authorList>
    </citation>
    <scope>NUCLEOTIDE SEQUENCE</scope>
    <source>
        <strain evidence="1">Rsan-2018</strain>
    </source>
</reference>
<gene>
    <name evidence="1" type="ORF">HPB52_011947</name>
</gene>
<organism evidence="1 2">
    <name type="scientific">Rhipicephalus sanguineus</name>
    <name type="common">Brown dog tick</name>
    <name type="synonym">Ixodes sanguineus</name>
    <dbReference type="NCBI Taxonomy" id="34632"/>
    <lineage>
        <taxon>Eukaryota</taxon>
        <taxon>Metazoa</taxon>
        <taxon>Ecdysozoa</taxon>
        <taxon>Arthropoda</taxon>
        <taxon>Chelicerata</taxon>
        <taxon>Arachnida</taxon>
        <taxon>Acari</taxon>
        <taxon>Parasitiformes</taxon>
        <taxon>Ixodida</taxon>
        <taxon>Ixodoidea</taxon>
        <taxon>Ixodidae</taxon>
        <taxon>Rhipicephalinae</taxon>
        <taxon>Rhipicephalus</taxon>
        <taxon>Rhipicephalus</taxon>
    </lineage>
</organism>
<comment type="caution">
    <text evidence="1">The sequence shown here is derived from an EMBL/GenBank/DDBJ whole genome shotgun (WGS) entry which is preliminary data.</text>
</comment>
<reference evidence="1" key="2">
    <citation type="submission" date="2021-09" db="EMBL/GenBank/DDBJ databases">
        <authorList>
            <person name="Jia N."/>
            <person name="Wang J."/>
            <person name="Shi W."/>
            <person name="Du L."/>
            <person name="Sun Y."/>
            <person name="Zhan W."/>
            <person name="Jiang J."/>
            <person name="Wang Q."/>
            <person name="Zhang B."/>
            <person name="Ji P."/>
            <person name="Sakyi L.B."/>
            <person name="Cui X."/>
            <person name="Yuan T."/>
            <person name="Jiang B."/>
            <person name="Yang W."/>
            <person name="Lam T.T.-Y."/>
            <person name="Chang Q."/>
            <person name="Ding S."/>
            <person name="Wang X."/>
            <person name="Zhu J."/>
            <person name="Ruan X."/>
            <person name="Zhao L."/>
            <person name="Wei J."/>
            <person name="Que T."/>
            <person name="Du C."/>
            <person name="Cheng J."/>
            <person name="Dai P."/>
            <person name="Han X."/>
            <person name="Huang E."/>
            <person name="Gao Y."/>
            <person name="Liu J."/>
            <person name="Shao H."/>
            <person name="Ye R."/>
            <person name="Li L."/>
            <person name="Wei W."/>
            <person name="Wang X."/>
            <person name="Wang C."/>
            <person name="Huo Q."/>
            <person name="Li W."/>
            <person name="Guo W."/>
            <person name="Chen H."/>
            <person name="Chen S."/>
            <person name="Zhou L."/>
            <person name="Zhou L."/>
            <person name="Ni X."/>
            <person name="Tian J."/>
            <person name="Zhou Y."/>
            <person name="Sheng Y."/>
            <person name="Liu T."/>
            <person name="Pan Y."/>
            <person name="Xia L."/>
            <person name="Li J."/>
            <person name="Zhao F."/>
            <person name="Cao W."/>
        </authorList>
    </citation>
    <scope>NUCLEOTIDE SEQUENCE</scope>
    <source>
        <strain evidence="1">Rsan-2018</strain>
        <tissue evidence="1">Larvae</tissue>
    </source>
</reference>
<proteinExistence type="predicted"/>
<evidence type="ECO:0000313" key="2">
    <source>
        <dbReference type="Proteomes" id="UP000821837"/>
    </source>
</evidence>
<name>A0A9D4PCA9_RHISA</name>
<evidence type="ECO:0000313" key="1">
    <source>
        <dbReference type="EMBL" id="KAH7935678.1"/>
    </source>
</evidence>
<protein>
    <submittedName>
        <fullName evidence="1">Uncharacterized protein</fullName>
    </submittedName>
</protein>
<keyword evidence="2" id="KW-1185">Reference proteome</keyword>
<sequence length="208" mass="24309">MAAKSDTLVRSQSKNIHIAELLIEMVGNYFVLYDERHPKHKDSLLKNDLWNNWQRAWIDCSDEDGIAVELKHRYRQPYRTSVEDGGMAAHGRFEPFVEEGDEDFESYVERFEHYLQATQVSAELRVSIFLTVVGKKAYQTLKHLLAPEKPVHKDYYLVKVLKAHYAPKIMVVGERLRFNRRVQQENEPVAALAIELKRLATSWKFGDF</sequence>